<keyword evidence="2" id="KW-0808">Transferase</keyword>
<protein>
    <submittedName>
        <fullName evidence="3">Uncharacterized protein</fullName>
    </submittedName>
</protein>
<keyword evidence="1" id="KW-0328">Glycosyltransferase</keyword>
<dbReference type="InterPro" id="IPR001173">
    <property type="entry name" value="Glyco_trans_2-like"/>
</dbReference>
<name>V2RL00_9BACT</name>
<reference evidence="3" key="2">
    <citation type="submission" date="2022-05" db="EMBL/GenBank/DDBJ databases">
        <authorList>
            <person name="Proctor A.L."/>
            <person name="Phillips G.J."/>
            <person name="Wannemuehler M.J."/>
        </authorList>
    </citation>
    <scope>NUCLEOTIDE SEQUENCE</scope>
    <source>
        <strain evidence="3">ASF457</strain>
    </source>
</reference>
<accession>V2RL00</accession>
<dbReference type="PANTHER" id="PTHR22916">
    <property type="entry name" value="GLYCOSYLTRANSFERASE"/>
    <property type="match status" value="1"/>
</dbReference>
<dbReference type="RefSeq" id="WP_023275661.1">
    <property type="nucleotide sequence ID" value="NZ_CP097562.1"/>
</dbReference>
<evidence type="ECO:0000256" key="1">
    <source>
        <dbReference type="ARBA" id="ARBA00022676"/>
    </source>
</evidence>
<evidence type="ECO:0000313" key="3">
    <source>
        <dbReference type="EMBL" id="USF24295.1"/>
    </source>
</evidence>
<dbReference type="OrthoDB" id="396512at2"/>
<reference evidence="3" key="3">
    <citation type="submission" date="2022-06" db="EMBL/GenBank/DDBJ databases">
        <title>Resources to Facilitate Use of the Altered Schaedler Flora (ASF) Mouse Model to Study Microbiome Function.</title>
        <authorList>
            <person name="Proctor A."/>
            <person name="Parvinroo S."/>
            <person name="Richie T."/>
            <person name="Jia X."/>
            <person name="Lee S.T.M."/>
            <person name="Karp P.D."/>
            <person name="Paley S."/>
            <person name="Kostic A.D."/>
            <person name="Pierre J.F."/>
            <person name="Wannemuehler M.J."/>
            <person name="Phillips G.J."/>
        </authorList>
    </citation>
    <scope>NUCLEOTIDE SEQUENCE</scope>
    <source>
        <strain evidence="3">ASF457</strain>
    </source>
</reference>
<gene>
    <name evidence="3" type="ORF">N508_001378</name>
</gene>
<dbReference type="Proteomes" id="UP000017429">
    <property type="component" value="Chromosome"/>
</dbReference>
<dbReference type="CDD" id="cd00761">
    <property type="entry name" value="Glyco_tranf_GTA_type"/>
    <property type="match status" value="1"/>
</dbReference>
<dbReference type="InterPro" id="IPR029044">
    <property type="entry name" value="Nucleotide-diphossugar_trans"/>
</dbReference>
<dbReference type="AlphaFoldDB" id="V2RL00"/>
<dbReference type="SUPFAM" id="SSF53448">
    <property type="entry name" value="Nucleotide-diphospho-sugar transferases"/>
    <property type="match status" value="1"/>
</dbReference>
<evidence type="ECO:0000256" key="2">
    <source>
        <dbReference type="ARBA" id="ARBA00022679"/>
    </source>
</evidence>
<sequence>MKDNIELSVIIPVYNAGKYLKQCIDSLVMQSLNEMEIIFVNDCSPCSDDEELIKNYMKKDGRIKYYKHEKNKGTAGAINTGLENCAGKYITIVGNDDYLLDNKCYEYLVDVANKSNADVTGFGAYSFNDGNDKEKTQIYKNSYYKKAKKVNPDYFPSEVTWNKLFKTESIKKNNLIFNTNAKYEDIEFWYRYVITVNPVMLYIDKNYYMYRQRANSVMSTPSNYIKRFDVYKMIYNFIKENNKEKEYRNNIIKWLNYPEQYENFTDEIKDIYRQQTIEFMKEININAEEIFNTLDMRIFKLFFSNNYIADKYSEVIENYKAVKYKYTKVNIFFHKLKREIKRIAAKFRG</sequence>
<organism evidence="3 4">
    <name type="scientific">Mucispirillum schaedleri ASF457</name>
    <dbReference type="NCBI Taxonomy" id="1379858"/>
    <lineage>
        <taxon>Bacteria</taxon>
        <taxon>Pseudomonadati</taxon>
        <taxon>Deferribacterota</taxon>
        <taxon>Deferribacteres</taxon>
        <taxon>Deferribacterales</taxon>
        <taxon>Mucispirillaceae</taxon>
        <taxon>Mucispirillum</taxon>
    </lineage>
</organism>
<dbReference type="GO" id="GO:0016758">
    <property type="term" value="F:hexosyltransferase activity"/>
    <property type="evidence" value="ECO:0007669"/>
    <property type="project" value="UniProtKB-ARBA"/>
</dbReference>
<reference evidence="3" key="1">
    <citation type="journal article" date="2014" name="Genome Announc.">
        <title>Draft genome sequences of the altered schaedler flora, a defined bacterial community from gnotobiotic mice.</title>
        <authorList>
            <person name="Wannemuehler M.J."/>
            <person name="Overstreet A.M."/>
            <person name="Ward D.V."/>
            <person name="Phillips G.J."/>
        </authorList>
    </citation>
    <scope>NUCLEOTIDE SEQUENCE</scope>
    <source>
        <strain evidence="3">ASF457</strain>
    </source>
</reference>
<dbReference type="Pfam" id="PF00535">
    <property type="entry name" value="Glycos_transf_2"/>
    <property type="match status" value="1"/>
</dbReference>
<dbReference type="EMBL" id="CP097562">
    <property type="protein sequence ID" value="USF24295.1"/>
    <property type="molecule type" value="Genomic_DNA"/>
</dbReference>
<dbReference type="Gene3D" id="3.90.550.10">
    <property type="entry name" value="Spore Coat Polysaccharide Biosynthesis Protein SpsA, Chain A"/>
    <property type="match status" value="1"/>
</dbReference>
<dbReference type="KEGG" id="msch:N508_001378"/>
<dbReference type="PANTHER" id="PTHR22916:SF51">
    <property type="entry name" value="GLYCOSYLTRANSFERASE EPSH-RELATED"/>
    <property type="match status" value="1"/>
</dbReference>
<dbReference type="eggNOG" id="COG0463">
    <property type="taxonomic scope" value="Bacteria"/>
</dbReference>
<proteinExistence type="predicted"/>
<evidence type="ECO:0000313" key="4">
    <source>
        <dbReference type="Proteomes" id="UP000017429"/>
    </source>
</evidence>
<keyword evidence="4" id="KW-1185">Reference proteome</keyword>